<feature type="compositionally biased region" description="Low complexity" evidence="1">
    <location>
        <begin position="58"/>
        <end position="75"/>
    </location>
</feature>
<sequence>MSRNSNRFDVSWDETSIRKDSLLDGSKASHSRNSLSSSSQSDCVIPPPPPDSDEHSDSVSFSDCCSDCSSNCSESHPSDKSEANAFGDSKAKRYCSENDLHKPANSSSCSSARHCSAILDSSTTKSSIQPYPLSNRTDSRLDFLASSYSDSEDDEYGDCKLGGNEPENSSGCASPDWRPRKAFMNTHASQERETGQWSIRSRLLSLMIVARTFALRCGFDHWKCAGAKTSKHLLLEKSLLSSELARKLFDVLEHTAMKFTTRSAFCILKYRTEQRKHYYDAFQVLSKIFFGAQLRVSFRCWIDKQRRFLAKHSALNNHITTALIKRVKHCFLWWRSHTANKIRRRQACFLMMVFNRWRIYAEERIAENQKRHDALIHWATALCSKAFEIWRSNAQQIKQRIRRTSYSCPDRYFTPLTQAMSKGKPFSISHRSPERSMMLNRTPDAFRSLSGTQTVSQFSVGDRGDASRFTSWMDLQGSYVSRSSANDVMGDHLKTLGHNQTFVTPRTSLSQRAGYDIRSRLSRKDCIATNDGSNHRNTSFLSKYIPLAATQTEMTKPQLNTLFSTDSGLHYVPSCSVRQIRSWYKDRYEISTILDELVARVEESFMWHWYPRRTHRYAAYAGSDEELYHRL</sequence>
<gene>
    <name evidence="2" type="ORF">HJC23_009403</name>
</gene>
<feature type="compositionally biased region" description="Low complexity" evidence="1">
    <location>
        <begin position="26"/>
        <end position="44"/>
    </location>
</feature>
<reference evidence="2 3" key="1">
    <citation type="journal article" date="2020" name="G3 (Bethesda)">
        <title>Improved Reference Genome for Cyclotella cryptica CCMP332, a Model for Cell Wall Morphogenesis, Salinity Adaptation, and Lipid Production in Diatoms (Bacillariophyta).</title>
        <authorList>
            <person name="Roberts W.R."/>
            <person name="Downey K.M."/>
            <person name="Ruck E.C."/>
            <person name="Traller J.C."/>
            <person name="Alverson A.J."/>
        </authorList>
    </citation>
    <scope>NUCLEOTIDE SEQUENCE [LARGE SCALE GENOMIC DNA]</scope>
    <source>
        <strain evidence="2 3">CCMP332</strain>
    </source>
</reference>
<name>A0ABD3Q356_9STRA</name>
<evidence type="ECO:0008006" key="4">
    <source>
        <dbReference type="Google" id="ProtNLM"/>
    </source>
</evidence>
<dbReference type="EMBL" id="JABMIG020000099">
    <property type="protein sequence ID" value="KAL3792675.1"/>
    <property type="molecule type" value="Genomic_DNA"/>
</dbReference>
<accession>A0ABD3Q356</accession>
<evidence type="ECO:0000313" key="3">
    <source>
        <dbReference type="Proteomes" id="UP001516023"/>
    </source>
</evidence>
<evidence type="ECO:0000313" key="2">
    <source>
        <dbReference type="EMBL" id="KAL3792675.1"/>
    </source>
</evidence>
<dbReference type="AlphaFoldDB" id="A0ABD3Q356"/>
<keyword evidence="3" id="KW-1185">Reference proteome</keyword>
<protein>
    <recommendedName>
        <fullName evidence="4">Sfi1 spindle body domain-containing protein</fullName>
    </recommendedName>
</protein>
<feature type="region of interest" description="Disordered" evidence="1">
    <location>
        <begin position="148"/>
        <end position="177"/>
    </location>
</feature>
<evidence type="ECO:0000256" key="1">
    <source>
        <dbReference type="SAM" id="MobiDB-lite"/>
    </source>
</evidence>
<dbReference type="Proteomes" id="UP001516023">
    <property type="component" value="Unassembled WGS sequence"/>
</dbReference>
<organism evidence="2 3">
    <name type="scientific">Cyclotella cryptica</name>
    <dbReference type="NCBI Taxonomy" id="29204"/>
    <lineage>
        <taxon>Eukaryota</taxon>
        <taxon>Sar</taxon>
        <taxon>Stramenopiles</taxon>
        <taxon>Ochrophyta</taxon>
        <taxon>Bacillariophyta</taxon>
        <taxon>Coscinodiscophyceae</taxon>
        <taxon>Thalassiosirophycidae</taxon>
        <taxon>Stephanodiscales</taxon>
        <taxon>Stephanodiscaceae</taxon>
        <taxon>Cyclotella</taxon>
    </lineage>
</organism>
<comment type="caution">
    <text evidence="2">The sequence shown here is derived from an EMBL/GenBank/DDBJ whole genome shotgun (WGS) entry which is preliminary data.</text>
</comment>
<proteinExistence type="predicted"/>
<feature type="region of interest" description="Disordered" evidence="1">
    <location>
        <begin position="19"/>
        <end position="84"/>
    </location>
</feature>